<proteinExistence type="predicted"/>
<keyword evidence="2" id="KW-1185">Reference proteome</keyword>
<dbReference type="Proteomes" id="UP000692954">
    <property type="component" value="Unassembled WGS sequence"/>
</dbReference>
<gene>
    <name evidence="1" type="ORF">PSON_ATCC_30995.1.T0750004</name>
</gene>
<dbReference type="AlphaFoldDB" id="A0A8S1PDV8"/>
<organism evidence="1 2">
    <name type="scientific">Paramecium sonneborni</name>
    <dbReference type="NCBI Taxonomy" id="65129"/>
    <lineage>
        <taxon>Eukaryota</taxon>
        <taxon>Sar</taxon>
        <taxon>Alveolata</taxon>
        <taxon>Ciliophora</taxon>
        <taxon>Intramacronucleata</taxon>
        <taxon>Oligohymenophorea</taxon>
        <taxon>Peniculida</taxon>
        <taxon>Parameciidae</taxon>
        <taxon>Paramecium</taxon>
    </lineage>
</organism>
<evidence type="ECO:0000313" key="1">
    <source>
        <dbReference type="EMBL" id="CAD8100923.1"/>
    </source>
</evidence>
<evidence type="ECO:0000313" key="2">
    <source>
        <dbReference type="Proteomes" id="UP000692954"/>
    </source>
</evidence>
<name>A0A8S1PDV8_9CILI</name>
<reference evidence="1" key="1">
    <citation type="submission" date="2021-01" db="EMBL/GenBank/DDBJ databases">
        <authorList>
            <consortium name="Genoscope - CEA"/>
            <person name="William W."/>
        </authorList>
    </citation>
    <scope>NUCLEOTIDE SEQUENCE</scope>
</reference>
<comment type="caution">
    <text evidence="1">The sequence shown here is derived from an EMBL/GenBank/DDBJ whole genome shotgun (WGS) entry which is preliminary data.</text>
</comment>
<sequence>MVSQDCLISLVSFERAQNKQKRETLGEKQLLNEDDGQKSQFYLPIKILTNPLLSANEG</sequence>
<accession>A0A8S1PDV8</accession>
<dbReference type="EMBL" id="CAJJDN010000075">
    <property type="protein sequence ID" value="CAD8100923.1"/>
    <property type="molecule type" value="Genomic_DNA"/>
</dbReference>
<protein>
    <submittedName>
        <fullName evidence="1">Uncharacterized protein</fullName>
    </submittedName>
</protein>